<evidence type="ECO:0000313" key="2">
    <source>
        <dbReference type="EMBL" id="ADD45814.1"/>
    </source>
</evidence>
<reference evidence="2 3" key="1">
    <citation type="journal article" date="2009" name="Stand. Genomic Sci.">
        <title>Complete genome sequence of Stackebrandtia nassauensis type strain (LLR-40K-21).</title>
        <authorList>
            <person name="Munk C."/>
            <person name="Lapidus A."/>
            <person name="Copeland A."/>
            <person name="Jando M."/>
            <person name="Mayilraj S."/>
            <person name="Glavina Del Rio T."/>
            <person name="Nolan M."/>
            <person name="Chen F."/>
            <person name="Lucas S."/>
            <person name="Tice H."/>
            <person name="Cheng J.F."/>
            <person name="Han C."/>
            <person name="Detter J.C."/>
            <person name="Bruce D."/>
            <person name="Goodwin L."/>
            <person name="Chain P."/>
            <person name="Pitluck S."/>
            <person name="Goker M."/>
            <person name="Ovchinikova G."/>
            <person name="Pati A."/>
            <person name="Ivanova N."/>
            <person name="Mavromatis K."/>
            <person name="Chen A."/>
            <person name="Palaniappan K."/>
            <person name="Land M."/>
            <person name="Hauser L."/>
            <person name="Chang Y.J."/>
            <person name="Jeffries C.D."/>
            <person name="Bristow J."/>
            <person name="Eisen J.A."/>
            <person name="Markowitz V."/>
            <person name="Hugenholtz P."/>
            <person name="Kyrpides N.C."/>
            <person name="Klenk H.P."/>
        </authorList>
    </citation>
    <scope>NUCLEOTIDE SEQUENCE [LARGE SCALE GENOMIC DNA]</scope>
    <source>
        <strain evidence="3">DSM 44728 / CIP 108903 / NRRL B-16338 / NBRC 102104 / LLR-40K-21</strain>
    </source>
</reference>
<feature type="domain" description="DUF4037" evidence="1">
    <location>
        <begin position="148"/>
        <end position="246"/>
    </location>
</feature>
<organism evidence="2 3">
    <name type="scientific">Stackebrandtia nassauensis (strain DSM 44728 / CIP 108903 / NRRL B-16338 / NBRC 102104 / LLR-40K-21)</name>
    <dbReference type="NCBI Taxonomy" id="446470"/>
    <lineage>
        <taxon>Bacteria</taxon>
        <taxon>Bacillati</taxon>
        <taxon>Actinomycetota</taxon>
        <taxon>Actinomycetes</taxon>
        <taxon>Glycomycetales</taxon>
        <taxon>Glycomycetaceae</taxon>
        <taxon>Stackebrandtia</taxon>
    </lineage>
</organism>
<dbReference type="AlphaFoldDB" id="D3Q2R3"/>
<keyword evidence="3" id="KW-1185">Reference proteome</keyword>
<accession>D3Q2R3</accession>
<dbReference type="Pfam" id="PF13228">
    <property type="entry name" value="DUF4037"/>
    <property type="match status" value="1"/>
</dbReference>
<dbReference type="STRING" id="446470.Snas_6191"/>
<sequence length="367" mass="40653">MAGEGEFLPGLELCRALYVDGVKPILESRYPDLRHSAARIGAGSEVQGFDTPVSPDHGWGPRLQLFLAPSDAAAVGAELTETLSRLLPRRIRGWSTHFAPSGDEPGASDVLADTDGPVAHGVEIADCATWFTRKLGVDATRRLDALEWLCVPQQYLAEATAGAVFHDGLGQLEPIRRRLTWYPEQVWRYLLASQWMKLSQEEAFVGRTAQVGDELGSMVVAARQVRELMRLALLQTRVYAPYSKWLGSAFARSVPEAAKLDASLRSALSAATYPERERHLCDAYEELARRHNALDLTPALDPSRRQFFDRPFQILGADRFANALRDSISHPELKRLPLTGAVDQWADNTDYIAQDDAIAASIRALRH</sequence>
<dbReference type="Proteomes" id="UP000000844">
    <property type="component" value="Chromosome"/>
</dbReference>
<evidence type="ECO:0000259" key="1">
    <source>
        <dbReference type="Pfam" id="PF13228"/>
    </source>
</evidence>
<name>D3Q2R3_STANL</name>
<dbReference type="EMBL" id="CP001778">
    <property type="protein sequence ID" value="ADD45814.1"/>
    <property type="molecule type" value="Genomic_DNA"/>
</dbReference>
<dbReference type="InterPro" id="IPR025117">
    <property type="entry name" value="DUF4037"/>
</dbReference>
<gene>
    <name evidence="2" type="ordered locus">Snas_6191</name>
</gene>
<dbReference type="RefSeq" id="WP_013021385.1">
    <property type="nucleotide sequence ID" value="NC_013947.1"/>
</dbReference>
<proteinExistence type="predicted"/>
<dbReference type="HOGENOM" id="CLU_056336_0_0_11"/>
<dbReference type="eggNOG" id="COG0457">
    <property type="taxonomic scope" value="Bacteria"/>
</dbReference>
<protein>
    <recommendedName>
        <fullName evidence="1">DUF4037 domain-containing protein</fullName>
    </recommendedName>
</protein>
<evidence type="ECO:0000313" key="3">
    <source>
        <dbReference type="Proteomes" id="UP000000844"/>
    </source>
</evidence>
<dbReference type="OrthoDB" id="3030at2"/>
<dbReference type="KEGG" id="sna:Snas_6191"/>